<evidence type="ECO:0000256" key="1">
    <source>
        <dbReference type="ARBA" id="ARBA00038101"/>
    </source>
</evidence>
<dbReference type="Pfam" id="PF08238">
    <property type="entry name" value="Sel1"/>
    <property type="match status" value="6"/>
</dbReference>
<reference evidence="2 3" key="1">
    <citation type="submission" date="2012-05" db="EMBL/GenBank/DDBJ databases">
        <title>Recombination and specialization in a pathogen metapopulation.</title>
        <authorList>
            <person name="Gardiner A."/>
            <person name="Kemen E."/>
            <person name="Schultz-Larsen T."/>
            <person name="MacLean D."/>
            <person name="Van Oosterhout C."/>
            <person name="Jones J.D.G."/>
        </authorList>
    </citation>
    <scope>NUCLEOTIDE SEQUENCE [LARGE SCALE GENOMIC DNA]</scope>
    <source>
        <strain evidence="2 3">Ac Nc2</strain>
    </source>
</reference>
<dbReference type="OrthoDB" id="2247385at2759"/>
<dbReference type="InParanoid" id="A0A024GBK6"/>
<evidence type="ECO:0000313" key="3">
    <source>
        <dbReference type="Proteomes" id="UP000053237"/>
    </source>
</evidence>
<dbReference type="Proteomes" id="UP000053237">
    <property type="component" value="Unassembled WGS sequence"/>
</dbReference>
<dbReference type="InterPro" id="IPR011990">
    <property type="entry name" value="TPR-like_helical_dom_sf"/>
</dbReference>
<dbReference type="SMART" id="SM00671">
    <property type="entry name" value="SEL1"/>
    <property type="match status" value="6"/>
</dbReference>
<proteinExistence type="inferred from homology"/>
<dbReference type="EMBL" id="CAIX01000060">
    <property type="protein sequence ID" value="CCI44049.1"/>
    <property type="molecule type" value="Genomic_DNA"/>
</dbReference>
<keyword evidence="3" id="KW-1185">Reference proteome</keyword>
<evidence type="ECO:0000313" key="2">
    <source>
        <dbReference type="EMBL" id="CCI44049.1"/>
    </source>
</evidence>
<name>A0A024GBK6_9STRA</name>
<dbReference type="STRING" id="65357.A0A024GBK6"/>
<dbReference type="AlphaFoldDB" id="A0A024GBK6"/>
<comment type="caution">
    <text evidence="2">The sequence shown here is derived from an EMBL/GenBank/DDBJ whole genome shotgun (WGS) entry which is preliminary data.</text>
</comment>
<dbReference type="SUPFAM" id="SSF81901">
    <property type="entry name" value="HCP-like"/>
    <property type="match status" value="2"/>
</dbReference>
<dbReference type="InterPro" id="IPR006597">
    <property type="entry name" value="Sel1-like"/>
</dbReference>
<organism evidence="2 3">
    <name type="scientific">Albugo candida</name>
    <dbReference type="NCBI Taxonomy" id="65357"/>
    <lineage>
        <taxon>Eukaryota</taxon>
        <taxon>Sar</taxon>
        <taxon>Stramenopiles</taxon>
        <taxon>Oomycota</taxon>
        <taxon>Peronosporomycetes</taxon>
        <taxon>Albuginales</taxon>
        <taxon>Albuginaceae</taxon>
        <taxon>Albugo</taxon>
    </lineage>
</organism>
<dbReference type="PANTHER" id="PTHR11102">
    <property type="entry name" value="SEL-1-LIKE PROTEIN"/>
    <property type="match status" value="1"/>
</dbReference>
<gene>
    <name evidence="2" type="ORF">BN9_048330</name>
</gene>
<sequence length="306" mass="34423">MHLLQVRTRVYLNANIAPLSPWISMPSRIDSDAIQSILHGIRLEQSDALYLYALMKIYGRGVEKDTHSALQFLKKLTARGHADSEFVLGMLYLHGAEGVAVDISASTRYLHSSSLHGNSNAKCVLGAMYNDGVFVQRDEVKALQLLKEAAKMQNAHAFVHLGMMQEYGRGGLESNFSEAMMYYELGREHQIAEAIYNIALMKAAGRGCAKNIDFAKQLLEEAATLSYAPAMYRLGQMLTTVDNGSQTVDYRLALSWFRKALLHNDSRIHREAEFAVNQIMLLYSDVEKSILHYEQLFKTSMQVHVL</sequence>
<dbReference type="PANTHER" id="PTHR11102:SF160">
    <property type="entry name" value="ERAD-ASSOCIATED E3 UBIQUITIN-PROTEIN LIGASE COMPONENT HRD3"/>
    <property type="match status" value="1"/>
</dbReference>
<protein>
    <submittedName>
        <fullName evidence="2">Uncharacterized protein</fullName>
    </submittedName>
</protein>
<dbReference type="InterPro" id="IPR050767">
    <property type="entry name" value="Sel1_AlgK"/>
</dbReference>
<comment type="similarity">
    <text evidence="1">Belongs to the sel-1 family.</text>
</comment>
<accession>A0A024GBK6</accession>
<dbReference type="Gene3D" id="1.25.40.10">
    <property type="entry name" value="Tetratricopeptide repeat domain"/>
    <property type="match status" value="1"/>
</dbReference>